<evidence type="ECO:0000313" key="2">
    <source>
        <dbReference type="Proteomes" id="UP000553632"/>
    </source>
</evidence>
<dbReference type="Gene3D" id="3.30.420.10">
    <property type="entry name" value="Ribonuclease H-like superfamily/Ribonuclease H"/>
    <property type="match status" value="1"/>
</dbReference>
<feature type="non-terminal residue" evidence="1">
    <location>
        <position position="1"/>
    </location>
</feature>
<keyword evidence="2" id="KW-1185">Reference proteome</keyword>
<protein>
    <submittedName>
        <fullName evidence="1">Uncharacterized protein</fullName>
    </submittedName>
</protein>
<dbReference type="GO" id="GO:0003676">
    <property type="term" value="F:nucleic acid binding"/>
    <property type="evidence" value="ECO:0007669"/>
    <property type="project" value="InterPro"/>
</dbReference>
<sequence length="175" mass="19019">SPFTQVHISDLVVGLSRHDDDGVTHSQVVVPPSHVLLQHSIVKSSHNGPMAGLARLLKLTVGRVVKSRDLCINYIPRRHAAEASGFHPADRRPGRSIGVDHCGPYKDNGGRTKYLAVATCLLTEFFDAEVVGSTNASNLILGYRRIFSGRGKAHRVCSDPGPAYVRAQYRSIIKG</sequence>
<evidence type="ECO:0000313" key="1">
    <source>
        <dbReference type="EMBL" id="KAF4708425.1"/>
    </source>
</evidence>
<gene>
    <name evidence="1" type="ORF">FOZ63_016610</name>
</gene>
<proteinExistence type="predicted"/>
<dbReference type="Proteomes" id="UP000553632">
    <property type="component" value="Unassembled WGS sequence"/>
</dbReference>
<name>A0A7J6QJ60_PEROL</name>
<dbReference type="InterPro" id="IPR036397">
    <property type="entry name" value="RNaseH_sf"/>
</dbReference>
<organism evidence="1 2">
    <name type="scientific">Perkinsus olseni</name>
    <name type="common">Perkinsus atlanticus</name>
    <dbReference type="NCBI Taxonomy" id="32597"/>
    <lineage>
        <taxon>Eukaryota</taxon>
        <taxon>Sar</taxon>
        <taxon>Alveolata</taxon>
        <taxon>Perkinsozoa</taxon>
        <taxon>Perkinsea</taxon>
        <taxon>Perkinsida</taxon>
        <taxon>Perkinsidae</taxon>
        <taxon>Perkinsus</taxon>
    </lineage>
</organism>
<dbReference type="EMBL" id="JABANO010032527">
    <property type="protein sequence ID" value="KAF4708425.1"/>
    <property type="molecule type" value="Genomic_DNA"/>
</dbReference>
<dbReference type="InterPro" id="IPR012337">
    <property type="entry name" value="RNaseH-like_sf"/>
</dbReference>
<dbReference type="SUPFAM" id="SSF53098">
    <property type="entry name" value="Ribonuclease H-like"/>
    <property type="match status" value="1"/>
</dbReference>
<accession>A0A7J6QJ60</accession>
<comment type="caution">
    <text evidence="1">The sequence shown here is derived from an EMBL/GenBank/DDBJ whole genome shotgun (WGS) entry which is preliminary data.</text>
</comment>
<feature type="non-terminal residue" evidence="1">
    <location>
        <position position="175"/>
    </location>
</feature>
<dbReference type="AlphaFoldDB" id="A0A7J6QJ60"/>
<reference evidence="1 2" key="1">
    <citation type="submission" date="2020-04" db="EMBL/GenBank/DDBJ databases">
        <title>Perkinsus olseni comparative genomics.</title>
        <authorList>
            <person name="Bogema D.R."/>
        </authorList>
    </citation>
    <scope>NUCLEOTIDE SEQUENCE [LARGE SCALE GENOMIC DNA]</scope>
    <source>
        <strain evidence="1 2">ATCC PRA-207</strain>
    </source>
</reference>